<evidence type="ECO:0000313" key="1">
    <source>
        <dbReference type="EMBL" id="MBB5218722.1"/>
    </source>
</evidence>
<dbReference type="Proteomes" id="UP000578697">
    <property type="component" value="Unassembled WGS sequence"/>
</dbReference>
<comment type="caution">
    <text evidence="1">The sequence shown here is derived from an EMBL/GenBank/DDBJ whole genome shotgun (WGS) entry which is preliminary data.</text>
</comment>
<protein>
    <submittedName>
        <fullName evidence="1">Uncharacterized protein</fullName>
    </submittedName>
</protein>
<dbReference type="RefSeq" id="WP_184652167.1">
    <property type="nucleotide sequence ID" value="NZ_JACHFR010000002.1"/>
</dbReference>
<gene>
    <name evidence="1" type="ORF">HNP77_001091</name>
</gene>
<reference evidence="1 2" key="1">
    <citation type="submission" date="2020-08" db="EMBL/GenBank/DDBJ databases">
        <title>Genomic Encyclopedia of Type Strains, Phase IV (KMG-IV): sequencing the most valuable type-strain genomes for metagenomic binning, comparative biology and taxonomic classification.</title>
        <authorList>
            <person name="Goeker M."/>
        </authorList>
    </citation>
    <scope>NUCLEOTIDE SEQUENCE [LARGE SCALE GENOMIC DNA]</scope>
    <source>
        <strain evidence="1 2">DSM 103679</strain>
    </source>
</reference>
<proteinExistence type="predicted"/>
<sequence>MTFNEALVNLRKTTMPEFDAGYAVTIPEFWDNFVEPRLPNEKTVLYWNKLLMEYINENDPIFVIRAFSNTNKTPRRDLLTRTNKKFLFTYSDNGFAKFIAKLVYSNIELDYADFKKYMSSGEMPVSEFIGSLEKSRAFYPVQKFDYGEYKLAHIIDSGKNFCVEGKLLDMQEICDKYFPAGNIEDWKFDGSKYIRDLLVSDEAKSIIIAHYLRFIDPMNYFLTPKPMRNGISYHKCENGISDIAEYSPLQVFARERFSELYGKSYDEFLKLIMITDSGNYSKNKDLNNDIGIRWQKFSLESKNNAKEDYNFSKSVDISLEHKIQDCDVKARYYSNRLIFYRDIIEPLGDNDIFECITPEGTFAMSKKDFYRVFSNVANNVTCYIRDGKYSYPKTPEKARQFLIKD</sequence>
<keyword evidence="2" id="KW-1185">Reference proteome</keyword>
<accession>A0A840SH45</accession>
<name>A0A840SH45_9SPIR</name>
<dbReference type="EMBL" id="JACHFR010000002">
    <property type="protein sequence ID" value="MBB5218722.1"/>
    <property type="molecule type" value="Genomic_DNA"/>
</dbReference>
<evidence type="ECO:0000313" key="2">
    <source>
        <dbReference type="Proteomes" id="UP000578697"/>
    </source>
</evidence>
<organism evidence="1 2">
    <name type="scientific">Treponema rectale</name>
    <dbReference type="NCBI Taxonomy" id="744512"/>
    <lineage>
        <taxon>Bacteria</taxon>
        <taxon>Pseudomonadati</taxon>
        <taxon>Spirochaetota</taxon>
        <taxon>Spirochaetia</taxon>
        <taxon>Spirochaetales</taxon>
        <taxon>Treponemataceae</taxon>
        <taxon>Treponema</taxon>
    </lineage>
</organism>
<dbReference type="AlphaFoldDB" id="A0A840SH45"/>